<reference evidence="1 2" key="1">
    <citation type="submission" date="2018-04" db="EMBL/GenBank/DDBJ databases">
        <title>Adhaeribacter sp. HMF7616 genome sequencing and assembly.</title>
        <authorList>
            <person name="Kang H."/>
            <person name="Kang J."/>
            <person name="Cha I."/>
            <person name="Kim H."/>
            <person name="Joh K."/>
        </authorList>
    </citation>
    <scope>NUCLEOTIDE SEQUENCE [LARGE SCALE GENOMIC DNA]</scope>
    <source>
        <strain evidence="1 2">HMF7616</strain>
    </source>
</reference>
<evidence type="ECO:0000313" key="2">
    <source>
        <dbReference type="Proteomes" id="UP000253919"/>
    </source>
</evidence>
<accession>A0A369QKP7</accession>
<dbReference type="EMBL" id="QASA01000001">
    <property type="protein sequence ID" value="RDC65471.1"/>
    <property type="molecule type" value="Genomic_DNA"/>
</dbReference>
<proteinExistence type="predicted"/>
<dbReference type="Proteomes" id="UP000253919">
    <property type="component" value="Unassembled WGS sequence"/>
</dbReference>
<protein>
    <submittedName>
        <fullName evidence="1">Uncharacterized protein</fullName>
    </submittedName>
</protein>
<dbReference type="OrthoDB" id="1493991at2"/>
<sequence length="126" mass="15255">MNFNFFASNKIDLDNFQDIGEFVENYPDFQTIMLNDENELKLLLELIGINEVYNQDLNDSEFVKYWDLSSYKLPYLSAEQYDDFYRNWIIKSKRENNMDEYGSLIFLQGLSSDWNQMHYRLIVKEK</sequence>
<dbReference type="RefSeq" id="WP_115374472.1">
    <property type="nucleotide sequence ID" value="NZ_QASA01000001.1"/>
</dbReference>
<dbReference type="AlphaFoldDB" id="A0A369QKP7"/>
<gene>
    <name evidence="1" type="ORF">AHMF7616_04101</name>
</gene>
<keyword evidence="2" id="KW-1185">Reference proteome</keyword>
<organism evidence="1 2">
    <name type="scientific">Adhaeribacter pallidiroseus</name>
    <dbReference type="NCBI Taxonomy" id="2072847"/>
    <lineage>
        <taxon>Bacteria</taxon>
        <taxon>Pseudomonadati</taxon>
        <taxon>Bacteroidota</taxon>
        <taxon>Cytophagia</taxon>
        <taxon>Cytophagales</taxon>
        <taxon>Hymenobacteraceae</taxon>
        <taxon>Adhaeribacter</taxon>
    </lineage>
</organism>
<comment type="caution">
    <text evidence="1">The sequence shown here is derived from an EMBL/GenBank/DDBJ whole genome shotgun (WGS) entry which is preliminary data.</text>
</comment>
<evidence type="ECO:0000313" key="1">
    <source>
        <dbReference type="EMBL" id="RDC65471.1"/>
    </source>
</evidence>
<name>A0A369QKP7_9BACT</name>